<dbReference type="CDD" id="cd00090">
    <property type="entry name" value="HTH_ARSR"/>
    <property type="match status" value="1"/>
</dbReference>
<dbReference type="Proteomes" id="UP000634529">
    <property type="component" value="Unassembled WGS sequence"/>
</dbReference>
<dbReference type="PROSITE" id="PS50995">
    <property type="entry name" value="HTH_MARR_2"/>
    <property type="match status" value="1"/>
</dbReference>
<accession>A0ABR9AVE5</accession>
<protein>
    <submittedName>
        <fullName evidence="3">MarR family transcriptional regulator</fullName>
    </submittedName>
</protein>
<evidence type="ECO:0000313" key="4">
    <source>
        <dbReference type="Proteomes" id="UP000634529"/>
    </source>
</evidence>
<feature type="domain" description="HTH marR-type" evidence="2">
    <location>
        <begin position="10"/>
        <end position="145"/>
    </location>
</feature>
<gene>
    <name evidence="3" type="ORF">IFO66_07050</name>
</gene>
<keyword evidence="4" id="KW-1185">Reference proteome</keyword>
<name>A0ABR9AVE5_9BACL</name>
<dbReference type="Gene3D" id="1.10.10.10">
    <property type="entry name" value="Winged helix-like DNA-binding domain superfamily/Winged helix DNA-binding domain"/>
    <property type="match status" value="1"/>
</dbReference>
<dbReference type="RefSeq" id="WP_192024456.1">
    <property type="nucleotide sequence ID" value="NZ_JACYTN010000003.1"/>
</dbReference>
<dbReference type="InterPro" id="IPR036388">
    <property type="entry name" value="WH-like_DNA-bd_sf"/>
</dbReference>
<dbReference type="InterPro" id="IPR011991">
    <property type="entry name" value="ArsR-like_HTH"/>
</dbReference>
<organism evidence="3 4">
    <name type="scientific">Paenibacillus arenosi</name>
    <dbReference type="NCBI Taxonomy" id="2774142"/>
    <lineage>
        <taxon>Bacteria</taxon>
        <taxon>Bacillati</taxon>
        <taxon>Bacillota</taxon>
        <taxon>Bacilli</taxon>
        <taxon>Bacillales</taxon>
        <taxon>Paenibacillaceae</taxon>
        <taxon>Paenibacillus</taxon>
    </lineage>
</organism>
<dbReference type="PRINTS" id="PR00598">
    <property type="entry name" value="HTHMARR"/>
</dbReference>
<sequence>MSGKGTESRRDEVSQKLMRSFRQFQRAEWQQQDGQKRSDMTVLFCIQKAQLEGEQAMRVSDISQLLHVTSPTITQIINRLEESGWVERYMDPEDRRVVRVKLTSEGEQVAAQAKKRFMESFNGLLDHLGLEDSERLAELLMKVFDYYQQESAERKNCMDKQDKQ</sequence>
<dbReference type="SMART" id="SM00347">
    <property type="entry name" value="HTH_MARR"/>
    <property type="match status" value="1"/>
</dbReference>
<evidence type="ECO:0000313" key="3">
    <source>
        <dbReference type="EMBL" id="MBD8498063.1"/>
    </source>
</evidence>
<dbReference type="PANTHER" id="PTHR33164:SF43">
    <property type="entry name" value="HTH-TYPE TRANSCRIPTIONAL REPRESSOR YETL"/>
    <property type="match status" value="1"/>
</dbReference>
<evidence type="ECO:0000259" key="2">
    <source>
        <dbReference type="PROSITE" id="PS50995"/>
    </source>
</evidence>
<dbReference type="InterPro" id="IPR036390">
    <property type="entry name" value="WH_DNA-bd_sf"/>
</dbReference>
<dbReference type="InterPro" id="IPR000835">
    <property type="entry name" value="HTH_MarR-typ"/>
</dbReference>
<dbReference type="InterPro" id="IPR039422">
    <property type="entry name" value="MarR/SlyA-like"/>
</dbReference>
<dbReference type="SUPFAM" id="SSF46785">
    <property type="entry name" value="Winged helix' DNA-binding domain"/>
    <property type="match status" value="1"/>
</dbReference>
<comment type="caution">
    <text evidence="3">The sequence shown here is derived from an EMBL/GenBank/DDBJ whole genome shotgun (WGS) entry which is preliminary data.</text>
</comment>
<evidence type="ECO:0000256" key="1">
    <source>
        <dbReference type="ARBA" id="ARBA00023125"/>
    </source>
</evidence>
<dbReference type="Pfam" id="PF01047">
    <property type="entry name" value="MarR"/>
    <property type="match status" value="1"/>
</dbReference>
<reference evidence="3 4" key="1">
    <citation type="submission" date="2020-09" db="EMBL/GenBank/DDBJ databases">
        <title>Paenibacillus sp. CAU 1523 isolated from sand of Haeundae Beach.</title>
        <authorList>
            <person name="Kim W."/>
        </authorList>
    </citation>
    <scope>NUCLEOTIDE SEQUENCE [LARGE SCALE GENOMIC DNA]</scope>
    <source>
        <strain evidence="3 4">CAU 1523</strain>
    </source>
</reference>
<keyword evidence="1" id="KW-0238">DNA-binding</keyword>
<dbReference type="InterPro" id="IPR022689">
    <property type="entry name" value="Iron_dep_repressor"/>
</dbReference>
<dbReference type="PANTHER" id="PTHR33164">
    <property type="entry name" value="TRANSCRIPTIONAL REGULATOR, MARR FAMILY"/>
    <property type="match status" value="1"/>
</dbReference>
<proteinExistence type="predicted"/>
<dbReference type="EMBL" id="JACYTN010000003">
    <property type="protein sequence ID" value="MBD8498063.1"/>
    <property type="molecule type" value="Genomic_DNA"/>
</dbReference>
<dbReference type="SMART" id="SM00529">
    <property type="entry name" value="HTH_DTXR"/>
    <property type="match status" value="1"/>
</dbReference>